<comment type="caution">
    <text evidence="10">The sequence shown here is derived from an EMBL/GenBank/DDBJ whole genome shotgun (WGS) entry which is preliminary data.</text>
</comment>
<dbReference type="GO" id="GO:0005524">
    <property type="term" value="F:ATP binding"/>
    <property type="evidence" value="ECO:0007669"/>
    <property type="project" value="UniProtKB-UniRule"/>
</dbReference>
<feature type="region of interest" description="Disordered" evidence="8">
    <location>
        <begin position="166"/>
        <end position="186"/>
    </location>
</feature>
<dbReference type="PROSITE" id="PS50067">
    <property type="entry name" value="KINESIN_MOTOR_2"/>
    <property type="match status" value="1"/>
</dbReference>
<evidence type="ECO:0000256" key="5">
    <source>
        <dbReference type="ARBA" id="ARBA00023175"/>
    </source>
</evidence>
<evidence type="ECO:0000313" key="10">
    <source>
        <dbReference type="EMBL" id="KAK4337130.1"/>
    </source>
</evidence>
<dbReference type="InterPro" id="IPR019821">
    <property type="entry name" value="Kinesin_motor_CS"/>
</dbReference>
<protein>
    <recommendedName>
        <fullName evidence="7">Kinesin-like protein</fullName>
    </recommendedName>
</protein>
<dbReference type="PANTHER" id="PTHR47968">
    <property type="entry name" value="CENTROMERE PROTEIN E"/>
    <property type="match status" value="1"/>
</dbReference>
<gene>
    <name evidence="10" type="ORF">RND71_043889</name>
</gene>
<dbReference type="InterPro" id="IPR027640">
    <property type="entry name" value="Kinesin-like_fam"/>
</dbReference>
<dbReference type="EMBL" id="JAVYJV010000052">
    <property type="protein sequence ID" value="KAK4337130.1"/>
    <property type="molecule type" value="Genomic_DNA"/>
</dbReference>
<dbReference type="Proteomes" id="UP001291623">
    <property type="component" value="Unassembled WGS sequence"/>
</dbReference>
<dbReference type="AlphaFoldDB" id="A0AAE1QP19"/>
<dbReference type="InterPro" id="IPR036961">
    <property type="entry name" value="Kinesin_motor_dom_sf"/>
</dbReference>
<dbReference type="Gene3D" id="3.40.850.10">
    <property type="entry name" value="Kinesin motor domain"/>
    <property type="match status" value="1"/>
</dbReference>
<dbReference type="InterPro" id="IPR027417">
    <property type="entry name" value="P-loop_NTPase"/>
</dbReference>
<dbReference type="GO" id="GO:0008017">
    <property type="term" value="F:microtubule binding"/>
    <property type="evidence" value="ECO:0007669"/>
    <property type="project" value="InterPro"/>
</dbReference>
<evidence type="ECO:0000313" key="11">
    <source>
        <dbReference type="Proteomes" id="UP001291623"/>
    </source>
</evidence>
<evidence type="ECO:0000256" key="2">
    <source>
        <dbReference type="ARBA" id="ARBA00022741"/>
    </source>
</evidence>
<keyword evidence="3 6" id="KW-0067">ATP-binding</keyword>
<dbReference type="SMART" id="SM00129">
    <property type="entry name" value="KISc"/>
    <property type="match status" value="1"/>
</dbReference>
<keyword evidence="1 7" id="KW-0493">Microtubule</keyword>
<evidence type="ECO:0000256" key="3">
    <source>
        <dbReference type="ARBA" id="ARBA00022840"/>
    </source>
</evidence>
<dbReference type="PANTHER" id="PTHR47968:SF36">
    <property type="entry name" value="KINESIN HEAVY CHAIN ISOFORM X1"/>
    <property type="match status" value="1"/>
</dbReference>
<keyword evidence="4" id="KW-0175">Coiled coil</keyword>
<feature type="binding site" evidence="6">
    <location>
        <begin position="93"/>
        <end position="100"/>
    </location>
    <ligand>
        <name>ATP</name>
        <dbReference type="ChEBI" id="CHEBI:30616"/>
    </ligand>
</feature>
<proteinExistence type="inferred from homology"/>
<organism evidence="10 11">
    <name type="scientific">Anisodus tanguticus</name>
    <dbReference type="NCBI Taxonomy" id="243964"/>
    <lineage>
        <taxon>Eukaryota</taxon>
        <taxon>Viridiplantae</taxon>
        <taxon>Streptophyta</taxon>
        <taxon>Embryophyta</taxon>
        <taxon>Tracheophyta</taxon>
        <taxon>Spermatophyta</taxon>
        <taxon>Magnoliopsida</taxon>
        <taxon>eudicotyledons</taxon>
        <taxon>Gunneridae</taxon>
        <taxon>Pentapetalae</taxon>
        <taxon>asterids</taxon>
        <taxon>lamiids</taxon>
        <taxon>Solanales</taxon>
        <taxon>Solanaceae</taxon>
        <taxon>Solanoideae</taxon>
        <taxon>Hyoscyameae</taxon>
        <taxon>Anisodus</taxon>
    </lineage>
</organism>
<dbReference type="GO" id="GO:0007018">
    <property type="term" value="P:microtubule-based movement"/>
    <property type="evidence" value="ECO:0007669"/>
    <property type="project" value="InterPro"/>
</dbReference>
<accession>A0AAE1QP19</accession>
<dbReference type="GO" id="GO:0005874">
    <property type="term" value="C:microtubule"/>
    <property type="evidence" value="ECO:0007669"/>
    <property type="project" value="UniProtKB-KW"/>
</dbReference>
<dbReference type="InterPro" id="IPR001752">
    <property type="entry name" value="Kinesin_motor_dom"/>
</dbReference>
<keyword evidence="11" id="KW-1185">Reference proteome</keyword>
<evidence type="ECO:0000256" key="8">
    <source>
        <dbReference type="SAM" id="MobiDB-lite"/>
    </source>
</evidence>
<dbReference type="PROSITE" id="PS00411">
    <property type="entry name" value="KINESIN_MOTOR_1"/>
    <property type="match status" value="1"/>
</dbReference>
<evidence type="ECO:0000256" key="6">
    <source>
        <dbReference type="PROSITE-ProRule" id="PRU00283"/>
    </source>
</evidence>
<comment type="similarity">
    <text evidence="6 7">Belongs to the TRAFAC class myosin-kinesin ATPase superfamily. Kinesin family.</text>
</comment>
<keyword evidence="5 6" id="KW-0505">Motor protein</keyword>
<feature type="domain" description="Kinesin motor" evidence="9">
    <location>
        <begin position="13"/>
        <end position="348"/>
    </location>
</feature>
<sequence>MKTKNKKDNSKDPVKVYCRLRPPKSLTELLSVKRYSDNVIQLYHPLGLKPEAYYNFKYVFPQEATQKEVFDEIAYPLVEDLLNGKDGLLFTYGITSSGKTFTLTGKCQSPGILPRTLDVIFNTIKDRQARKFVFKPDGQNYFEIRSTADAIIDWQKEKQAQQKLLNFASRTPSRKKNNNNDDYKDWDTRVKDDSVVELPEDNKNAFSVFISYVEIYNNYIYDLLDDTVIDQIKLKQPQSKLLREDIRKKVFVLNGVEHEVKSSDEATELFIKGIKRRKIAHTTLNAESSRSHSVFNIKIVQAPKDAEEEVVLDSKYMTVSQLSLVDLAGSERANRTKNAGDRLKEASNDGDIETQIYKGDVIPTSVGGAQIMSLAPQFEEAASTIKNEFDSKQVVFAKIDCEKEALHDPDSFKETQIGLRSNDSHQLIDEEEEEDNVLPNFNVDETTLDSQALHLTFDPQTQQMLNGEQVVVFEVVQVNNNENSGVTAEEQQYATIDSDQVSINSQKLKSTTATSSKSNLKTVNIEENYIIQLQTEDETAATQIEENSTIVDETNIKNKQFDKSNQNDISNCFGFKDEDDDDHTI</sequence>
<reference evidence="10" key="1">
    <citation type="submission" date="2023-12" db="EMBL/GenBank/DDBJ databases">
        <title>Genome assembly of Anisodus tanguticus.</title>
        <authorList>
            <person name="Wang Y.-J."/>
        </authorList>
    </citation>
    <scope>NUCLEOTIDE SEQUENCE</scope>
    <source>
        <strain evidence="10">KB-2021</strain>
        <tissue evidence="10">Leaf</tissue>
    </source>
</reference>
<name>A0AAE1QP19_9SOLA</name>
<evidence type="ECO:0000256" key="4">
    <source>
        <dbReference type="ARBA" id="ARBA00023054"/>
    </source>
</evidence>
<dbReference type="Pfam" id="PF00225">
    <property type="entry name" value="Kinesin"/>
    <property type="match status" value="1"/>
</dbReference>
<keyword evidence="2 6" id="KW-0547">Nucleotide-binding</keyword>
<dbReference type="SUPFAM" id="SSF52540">
    <property type="entry name" value="P-loop containing nucleoside triphosphate hydrolases"/>
    <property type="match status" value="1"/>
</dbReference>
<evidence type="ECO:0000259" key="9">
    <source>
        <dbReference type="PROSITE" id="PS50067"/>
    </source>
</evidence>
<dbReference type="PRINTS" id="PR00380">
    <property type="entry name" value="KINESINHEAVY"/>
</dbReference>
<dbReference type="GO" id="GO:0003777">
    <property type="term" value="F:microtubule motor activity"/>
    <property type="evidence" value="ECO:0007669"/>
    <property type="project" value="InterPro"/>
</dbReference>
<evidence type="ECO:0000256" key="1">
    <source>
        <dbReference type="ARBA" id="ARBA00022701"/>
    </source>
</evidence>
<evidence type="ECO:0000256" key="7">
    <source>
        <dbReference type="RuleBase" id="RU000394"/>
    </source>
</evidence>